<evidence type="ECO:0000259" key="4">
    <source>
        <dbReference type="PROSITE" id="PS50857"/>
    </source>
</evidence>
<keyword evidence="2" id="KW-0460">Magnesium</keyword>
<evidence type="ECO:0000313" key="6">
    <source>
        <dbReference type="Proteomes" id="UP000014500"/>
    </source>
</evidence>
<dbReference type="GO" id="GO:0016020">
    <property type="term" value="C:membrane"/>
    <property type="evidence" value="ECO:0007669"/>
    <property type="project" value="InterPro"/>
</dbReference>
<comment type="cofactor">
    <cofactor evidence="1">
        <name>Cu cation</name>
        <dbReference type="ChEBI" id="CHEBI:23378"/>
    </cofactor>
</comment>
<dbReference type="eggNOG" id="KOG4767">
    <property type="taxonomic scope" value="Eukaryota"/>
</dbReference>
<reference evidence="6" key="1">
    <citation type="submission" date="2011-05" db="EMBL/GenBank/DDBJ databases">
        <authorList>
            <person name="Richards S.R."/>
            <person name="Qu J."/>
            <person name="Jiang H."/>
            <person name="Jhangiani S.N."/>
            <person name="Agravi P."/>
            <person name="Goodspeed R."/>
            <person name="Gross S."/>
            <person name="Mandapat C."/>
            <person name="Jackson L."/>
            <person name="Mathew T."/>
            <person name="Pu L."/>
            <person name="Thornton R."/>
            <person name="Saada N."/>
            <person name="Wilczek-Boney K.B."/>
            <person name="Lee S."/>
            <person name="Kovar C."/>
            <person name="Wu Y."/>
            <person name="Scherer S.E."/>
            <person name="Worley K.C."/>
            <person name="Muzny D.M."/>
            <person name="Gibbs R."/>
        </authorList>
    </citation>
    <scope>NUCLEOTIDE SEQUENCE</scope>
    <source>
        <strain evidence="6">Brora</strain>
    </source>
</reference>
<dbReference type="InterPro" id="IPR008972">
    <property type="entry name" value="Cupredoxin"/>
</dbReference>
<comment type="catalytic activity">
    <reaction evidence="3">
        <text>4 Fe(II)-[cytochrome c] + O2 + 8 H(+)(in) = 4 Fe(III)-[cytochrome c] + 2 H2O + 4 H(+)(out)</text>
        <dbReference type="Rhea" id="RHEA:11436"/>
        <dbReference type="Rhea" id="RHEA-COMP:10350"/>
        <dbReference type="Rhea" id="RHEA-COMP:14399"/>
        <dbReference type="ChEBI" id="CHEBI:15377"/>
        <dbReference type="ChEBI" id="CHEBI:15378"/>
        <dbReference type="ChEBI" id="CHEBI:15379"/>
        <dbReference type="ChEBI" id="CHEBI:29033"/>
        <dbReference type="ChEBI" id="CHEBI:29034"/>
        <dbReference type="EC" id="7.1.1.9"/>
    </reaction>
    <physiologicalReaction direction="left-to-right" evidence="3">
        <dbReference type="Rhea" id="RHEA:11437"/>
    </physiologicalReaction>
</comment>
<reference evidence="5" key="2">
    <citation type="submission" date="2015-02" db="UniProtKB">
        <authorList>
            <consortium name="EnsemblMetazoa"/>
        </authorList>
    </citation>
    <scope>IDENTIFICATION</scope>
</reference>
<dbReference type="STRING" id="126957.T1IKS9"/>
<protein>
    <recommendedName>
        <fullName evidence="4">Cytochrome oxidase subunit II copper A binding domain-containing protein</fullName>
    </recommendedName>
</protein>
<evidence type="ECO:0000256" key="1">
    <source>
        <dbReference type="ARBA" id="ARBA00001935"/>
    </source>
</evidence>
<evidence type="ECO:0000313" key="5">
    <source>
        <dbReference type="EnsemblMetazoa" id="SMAR001534-PA"/>
    </source>
</evidence>
<dbReference type="SUPFAM" id="SSF49503">
    <property type="entry name" value="Cupredoxins"/>
    <property type="match status" value="1"/>
</dbReference>
<dbReference type="EMBL" id="JH430627">
    <property type="status" value="NOT_ANNOTATED_CDS"/>
    <property type="molecule type" value="Genomic_DNA"/>
</dbReference>
<feature type="domain" description="Cytochrome oxidase subunit II copper A binding" evidence="4">
    <location>
        <begin position="40"/>
        <end position="139"/>
    </location>
</feature>
<dbReference type="PROSITE" id="PS50857">
    <property type="entry name" value="COX2_CUA"/>
    <property type="match status" value="1"/>
</dbReference>
<proteinExistence type="predicted"/>
<organism evidence="5 6">
    <name type="scientific">Strigamia maritima</name>
    <name type="common">European centipede</name>
    <name type="synonym">Geophilus maritimus</name>
    <dbReference type="NCBI Taxonomy" id="126957"/>
    <lineage>
        <taxon>Eukaryota</taxon>
        <taxon>Metazoa</taxon>
        <taxon>Ecdysozoa</taxon>
        <taxon>Arthropoda</taxon>
        <taxon>Myriapoda</taxon>
        <taxon>Chilopoda</taxon>
        <taxon>Pleurostigmophora</taxon>
        <taxon>Geophilomorpha</taxon>
        <taxon>Linotaeniidae</taxon>
        <taxon>Strigamia</taxon>
    </lineage>
</organism>
<dbReference type="GO" id="GO:0004129">
    <property type="term" value="F:cytochrome-c oxidase activity"/>
    <property type="evidence" value="ECO:0007669"/>
    <property type="project" value="UniProtKB-EC"/>
</dbReference>
<dbReference type="EnsemblMetazoa" id="SMAR001534-RA">
    <property type="protein sequence ID" value="SMAR001534-PA"/>
    <property type="gene ID" value="SMAR001534"/>
</dbReference>
<dbReference type="InterPro" id="IPR002429">
    <property type="entry name" value="CcO_II-like_C"/>
</dbReference>
<dbReference type="Gene3D" id="2.60.40.420">
    <property type="entry name" value="Cupredoxins - blue copper proteins"/>
    <property type="match status" value="1"/>
</dbReference>
<dbReference type="Proteomes" id="UP000014500">
    <property type="component" value="Unassembled WGS sequence"/>
</dbReference>
<dbReference type="GO" id="GO:0005507">
    <property type="term" value="F:copper ion binding"/>
    <property type="evidence" value="ECO:0007669"/>
    <property type="project" value="InterPro"/>
</dbReference>
<name>T1IKS9_STRMM</name>
<evidence type="ECO:0000256" key="2">
    <source>
        <dbReference type="ARBA" id="ARBA00022842"/>
    </source>
</evidence>
<accession>T1IKS9</accession>
<dbReference type="HOGENOM" id="CLU_1850239_0_0_1"/>
<evidence type="ECO:0000256" key="3">
    <source>
        <dbReference type="ARBA" id="ARBA00049512"/>
    </source>
</evidence>
<sequence>MEKTLRECIRGARSRSILNYFTNYHPGIHCPPIFTTIVPIRQSGKTHNNNQNYWPSMYSDFLNIQFDAYITPQEELPLRGFRLLDVDNQTLIPTNTKTRVLITAADFNYFFDLLDQLSDFENNQNLRDCCLCLSPSSNK</sequence>
<dbReference type="Pfam" id="PF00116">
    <property type="entry name" value="COX2"/>
    <property type="match status" value="1"/>
</dbReference>
<keyword evidence="6" id="KW-1185">Reference proteome</keyword>
<dbReference type="AlphaFoldDB" id="T1IKS9"/>